<keyword evidence="1" id="KW-1133">Transmembrane helix</keyword>
<accession>A0A382HFY6</accession>
<evidence type="ECO:0000256" key="1">
    <source>
        <dbReference type="SAM" id="Phobius"/>
    </source>
</evidence>
<keyword evidence="1" id="KW-0812">Transmembrane</keyword>
<protein>
    <submittedName>
        <fullName evidence="2">Uncharacterized protein</fullName>
    </submittedName>
</protein>
<gene>
    <name evidence="2" type="ORF">METZ01_LOCUS238497</name>
</gene>
<dbReference type="AlphaFoldDB" id="A0A382HFY6"/>
<feature type="non-terminal residue" evidence="2">
    <location>
        <position position="181"/>
    </location>
</feature>
<feature type="transmembrane region" description="Helical" evidence="1">
    <location>
        <begin position="20"/>
        <end position="41"/>
    </location>
</feature>
<dbReference type="EMBL" id="UINC01060779">
    <property type="protein sequence ID" value="SVB85643.1"/>
    <property type="molecule type" value="Genomic_DNA"/>
</dbReference>
<proteinExistence type="predicted"/>
<feature type="transmembrane region" description="Helical" evidence="1">
    <location>
        <begin position="84"/>
        <end position="102"/>
    </location>
</feature>
<reference evidence="2" key="1">
    <citation type="submission" date="2018-05" db="EMBL/GenBank/DDBJ databases">
        <authorList>
            <person name="Lanie J.A."/>
            <person name="Ng W.-L."/>
            <person name="Kazmierczak K.M."/>
            <person name="Andrzejewski T.M."/>
            <person name="Davidsen T.M."/>
            <person name="Wayne K.J."/>
            <person name="Tettelin H."/>
            <person name="Glass J.I."/>
            <person name="Rusch D."/>
            <person name="Podicherti R."/>
            <person name="Tsui H.-C.T."/>
            <person name="Winkler M.E."/>
        </authorList>
    </citation>
    <scope>NUCLEOTIDE SEQUENCE</scope>
</reference>
<feature type="transmembrane region" description="Helical" evidence="1">
    <location>
        <begin position="53"/>
        <end position="72"/>
    </location>
</feature>
<sequence length="181" mass="19742">MNNGKDQRSFIRALRERGLGGLAVVYLAVGFGLIEAMEIAAPRLQLPASSVDLLLAAVFFAFPLALSLRWITEGRNSVTAVHPIGPAVTLAVITILSGWLGVRALMPADARAGDVPLVILMDSHHPARVYDEETVAANATNADVLSDVLLDLPIRRQRESISPEWRRDEEILQFDPDLIVI</sequence>
<name>A0A382HFY6_9ZZZZ</name>
<keyword evidence="1" id="KW-0472">Membrane</keyword>
<evidence type="ECO:0000313" key="2">
    <source>
        <dbReference type="EMBL" id="SVB85643.1"/>
    </source>
</evidence>
<organism evidence="2">
    <name type="scientific">marine metagenome</name>
    <dbReference type="NCBI Taxonomy" id="408172"/>
    <lineage>
        <taxon>unclassified sequences</taxon>
        <taxon>metagenomes</taxon>
        <taxon>ecological metagenomes</taxon>
    </lineage>
</organism>